<comment type="similarity">
    <text evidence="1">Belongs to the universal stress protein A family.</text>
</comment>
<keyword evidence="2" id="KW-0812">Transmembrane</keyword>
<dbReference type="PRINTS" id="PR01438">
    <property type="entry name" value="UNVRSLSTRESS"/>
</dbReference>
<reference evidence="4 5" key="1">
    <citation type="submission" date="2024-04" db="EMBL/GenBank/DDBJ databases">
        <title>Novel species of the genus Ideonella isolated from streams.</title>
        <authorList>
            <person name="Lu H."/>
        </authorList>
    </citation>
    <scope>NUCLEOTIDE SEQUENCE [LARGE SCALE GENOMIC DNA]</scope>
    <source>
        <strain evidence="4 5">DXS29W</strain>
    </source>
</reference>
<dbReference type="InterPro" id="IPR006016">
    <property type="entry name" value="UspA"/>
</dbReference>
<feature type="transmembrane region" description="Helical" evidence="2">
    <location>
        <begin position="17"/>
        <end position="36"/>
    </location>
</feature>
<protein>
    <submittedName>
        <fullName evidence="4">Universal stress protein</fullName>
    </submittedName>
</protein>
<dbReference type="Pfam" id="PF00582">
    <property type="entry name" value="Usp"/>
    <property type="match status" value="1"/>
</dbReference>
<organism evidence="4 5">
    <name type="scientific">Ideonella lacteola</name>
    <dbReference type="NCBI Taxonomy" id="2984193"/>
    <lineage>
        <taxon>Bacteria</taxon>
        <taxon>Pseudomonadati</taxon>
        <taxon>Pseudomonadota</taxon>
        <taxon>Betaproteobacteria</taxon>
        <taxon>Burkholderiales</taxon>
        <taxon>Sphaerotilaceae</taxon>
        <taxon>Ideonella</taxon>
    </lineage>
</organism>
<dbReference type="EMBL" id="JBBUTG010000015">
    <property type="protein sequence ID" value="MEK8033336.1"/>
    <property type="molecule type" value="Genomic_DNA"/>
</dbReference>
<sequence>MITSEPLIAPWLADNPAVYAAAWLAIPAVLWAGFLANHRRLDSRIHARLAELAPRLPRGASRSALATSTLSATLSATPSATPGAPAMLRVLVPVDNSTNALRAVRHAMAEYQRDHQLELHLLNVQPTLSQHVARFLSRRDRSDWHESQANMALAGAKAELDQSRVPYQTHWTVGDRAQAICQMAQRLKAHHIVMGTARKNSITRMLEDSVTHRVLEETPVPVEVVTGPAVSRIERWGVPMGALGVATGLLWLAAD</sequence>
<keyword evidence="2" id="KW-0472">Membrane</keyword>
<dbReference type="SUPFAM" id="SSF52402">
    <property type="entry name" value="Adenine nucleotide alpha hydrolases-like"/>
    <property type="match status" value="1"/>
</dbReference>
<gene>
    <name evidence="4" type="ORF">AACH06_21155</name>
</gene>
<dbReference type="PANTHER" id="PTHR46268:SF6">
    <property type="entry name" value="UNIVERSAL STRESS PROTEIN UP12"/>
    <property type="match status" value="1"/>
</dbReference>
<dbReference type="Gene3D" id="3.40.50.620">
    <property type="entry name" value="HUPs"/>
    <property type="match status" value="1"/>
</dbReference>
<dbReference type="InterPro" id="IPR014729">
    <property type="entry name" value="Rossmann-like_a/b/a_fold"/>
</dbReference>
<dbReference type="PANTHER" id="PTHR46268">
    <property type="entry name" value="STRESS RESPONSE PROTEIN NHAX"/>
    <property type="match status" value="1"/>
</dbReference>
<evidence type="ECO:0000256" key="1">
    <source>
        <dbReference type="ARBA" id="ARBA00008791"/>
    </source>
</evidence>
<dbReference type="InterPro" id="IPR006015">
    <property type="entry name" value="Universal_stress_UspA"/>
</dbReference>
<feature type="domain" description="UspA" evidence="3">
    <location>
        <begin position="89"/>
        <end position="225"/>
    </location>
</feature>
<dbReference type="Proteomes" id="UP001371218">
    <property type="component" value="Unassembled WGS sequence"/>
</dbReference>
<proteinExistence type="inferred from homology"/>
<name>A0ABU9BU03_9BURK</name>
<comment type="caution">
    <text evidence="4">The sequence shown here is derived from an EMBL/GenBank/DDBJ whole genome shotgun (WGS) entry which is preliminary data.</text>
</comment>
<evidence type="ECO:0000259" key="3">
    <source>
        <dbReference type="Pfam" id="PF00582"/>
    </source>
</evidence>
<keyword evidence="2" id="KW-1133">Transmembrane helix</keyword>
<evidence type="ECO:0000313" key="4">
    <source>
        <dbReference type="EMBL" id="MEK8033336.1"/>
    </source>
</evidence>
<dbReference type="CDD" id="cd00293">
    <property type="entry name" value="USP-like"/>
    <property type="match status" value="1"/>
</dbReference>
<evidence type="ECO:0000313" key="5">
    <source>
        <dbReference type="Proteomes" id="UP001371218"/>
    </source>
</evidence>
<accession>A0ABU9BU03</accession>
<keyword evidence="5" id="KW-1185">Reference proteome</keyword>
<evidence type="ECO:0000256" key="2">
    <source>
        <dbReference type="SAM" id="Phobius"/>
    </source>
</evidence>